<evidence type="ECO:0008006" key="7">
    <source>
        <dbReference type="Google" id="ProtNLM"/>
    </source>
</evidence>
<evidence type="ECO:0000259" key="4">
    <source>
        <dbReference type="Pfam" id="PF09118"/>
    </source>
</evidence>
<keyword evidence="6" id="KW-1185">Reference proteome</keyword>
<dbReference type="Proteomes" id="UP001501842">
    <property type="component" value="Unassembled WGS sequence"/>
</dbReference>
<dbReference type="EMBL" id="BAAATZ010000002">
    <property type="protein sequence ID" value="GAA2718695.1"/>
    <property type="molecule type" value="Genomic_DNA"/>
</dbReference>
<evidence type="ECO:0000313" key="6">
    <source>
        <dbReference type="Proteomes" id="UP001501842"/>
    </source>
</evidence>
<proteinExistence type="predicted"/>
<reference evidence="5 6" key="1">
    <citation type="journal article" date="2019" name="Int. J. Syst. Evol. Microbiol.">
        <title>The Global Catalogue of Microorganisms (GCM) 10K type strain sequencing project: providing services to taxonomists for standard genome sequencing and annotation.</title>
        <authorList>
            <consortium name="The Broad Institute Genomics Platform"/>
            <consortium name="The Broad Institute Genome Sequencing Center for Infectious Disease"/>
            <person name="Wu L."/>
            <person name="Ma J."/>
        </authorList>
    </citation>
    <scope>NUCLEOTIDE SEQUENCE [LARGE SCALE GENOMIC DNA]</scope>
    <source>
        <strain evidence="5 6">JCM 8201</strain>
    </source>
</reference>
<gene>
    <name evidence="5" type="ORF">GCM10010439_02190</name>
</gene>
<protein>
    <recommendedName>
        <fullName evidence="7">Glyoxal oxidase-like protein</fullName>
    </recommendedName>
</protein>
<feature type="domain" description="Glyoxal oxidase N-terminal" evidence="3">
    <location>
        <begin position="264"/>
        <end position="603"/>
    </location>
</feature>
<dbReference type="InterPro" id="IPR011043">
    <property type="entry name" value="Gal_Oxase/kelch_b-propeller"/>
</dbReference>
<dbReference type="Gene3D" id="2.130.10.80">
    <property type="entry name" value="Galactose oxidase/kelch, beta-propeller"/>
    <property type="match status" value="1"/>
</dbReference>
<sequence length="716" mass="77173">MRFSRPRIRVFLTGSVMMTATIVQGGVPAYAAPNLVPNPTLEKMAGKLPKCWYVHTSGHNKGSVKIVKGRGSKRAAQITQKVRVSGWRALLQTKGCAIKKVKAGQRLSLSFSMKSTTPKASVKFFRQKSNGVWVAWGEYGVGGANNAWHKATVKSGPVPAGTKAVRVGLAIAGKGTITTDDYVMTASAAGSGKCTDAAGCETGKWKYVSFGDPVPGANDVDPGDANPAKKGVRAMHTVVLRNGKVLLIAGSGNNPANFKPSAFESMLYDPATGKYKKIRTPSDMFCSGHVQLSDGRVLVLGGTSKYSENGDGYKGWQGEKRSYLFDPATEKYYKTRNDMNDGHWYPSATILGNGDVYAVGGYAADYQGGDYQKVSQVTELFKYDKKTGGTWQPENKVRQNKINWSTYPSLILMQNGKLFYSGSSVFGHPVTQGGDNYGHNEAAFLGPMIFDYKTGARKDVPGLSQKWARDQSASVLLPPAQSQKVMTVGGMDFSNQGPGVAHAHTDIVDLNAANPAYKRGPDLNAAKVYPSVVLLPDGKVFETGGSYGNRAQYVREAAMFDPKKPNAWQAMAADKVGRTYHNTAVLLADGRVLAAGSNPLSGFYETRISIYSPPYLFKGARPKIKSTGGQYWAYGSTHTITTDRKIKSAWLMRPGAVTHSSDPNQRAVAPEKLTIKGNSSRFKLTSKSTIAPPGWYMLFATDAAGVPSVAKWVHIG</sequence>
<dbReference type="InterPro" id="IPR037293">
    <property type="entry name" value="Gal_Oxidase_central_sf"/>
</dbReference>
<dbReference type="Gene3D" id="2.60.40.10">
    <property type="entry name" value="Immunoglobulins"/>
    <property type="match status" value="1"/>
</dbReference>
<organism evidence="5 6">
    <name type="scientific">Actinocorallia aurantiaca</name>
    <dbReference type="NCBI Taxonomy" id="46204"/>
    <lineage>
        <taxon>Bacteria</taxon>
        <taxon>Bacillati</taxon>
        <taxon>Actinomycetota</taxon>
        <taxon>Actinomycetes</taxon>
        <taxon>Streptosporangiales</taxon>
        <taxon>Thermomonosporaceae</taxon>
        <taxon>Actinocorallia</taxon>
    </lineage>
</organism>
<keyword evidence="1 2" id="KW-0732">Signal</keyword>
<dbReference type="CDD" id="cd02851">
    <property type="entry name" value="E_set_GO_C"/>
    <property type="match status" value="1"/>
</dbReference>
<dbReference type="SUPFAM" id="SSF81296">
    <property type="entry name" value="E set domains"/>
    <property type="match status" value="1"/>
</dbReference>
<evidence type="ECO:0000313" key="5">
    <source>
        <dbReference type="EMBL" id="GAA2718695.1"/>
    </source>
</evidence>
<dbReference type="InterPro" id="IPR014756">
    <property type="entry name" value="Ig_E-set"/>
</dbReference>
<dbReference type="RefSeq" id="WP_344448154.1">
    <property type="nucleotide sequence ID" value="NZ_BAAATZ010000002.1"/>
</dbReference>
<dbReference type="PANTHER" id="PTHR32208:SF21">
    <property type="entry name" value="LOW QUALITY PROTEIN: ALDEHYDE OXIDASE GLOX-LIKE"/>
    <property type="match status" value="1"/>
</dbReference>
<accession>A0ABN3TT58</accession>
<dbReference type="InterPro" id="IPR009880">
    <property type="entry name" value="Glyoxal_oxidase_N"/>
</dbReference>
<dbReference type="Pfam" id="PF09118">
    <property type="entry name" value="GO-like_E_set"/>
    <property type="match status" value="1"/>
</dbReference>
<comment type="caution">
    <text evidence="5">The sequence shown here is derived from an EMBL/GenBank/DDBJ whole genome shotgun (WGS) entry which is preliminary data.</text>
</comment>
<dbReference type="InterPro" id="IPR013783">
    <property type="entry name" value="Ig-like_fold"/>
</dbReference>
<name>A0ABN3TT58_9ACTN</name>
<dbReference type="PANTHER" id="PTHR32208">
    <property type="entry name" value="SECRETED PROTEIN-RELATED"/>
    <property type="match status" value="1"/>
</dbReference>
<evidence type="ECO:0000256" key="1">
    <source>
        <dbReference type="ARBA" id="ARBA00022729"/>
    </source>
</evidence>
<dbReference type="InterPro" id="IPR015202">
    <property type="entry name" value="GO-like_E_set"/>
</dbReference>
<dbReference type="Pfam" id="PF07250">
    <property type="entry name" value="Glyoxal_oxid_N"/>
    <property type="match status" value="1"/>
</dbReference>
<dbReference type="Gene3D" id="2.60.120.260">
    <property type="entry name" value="Galactose-binding domain-like"/>
    <property type="match status" value="1"/>
</dbReference>
<feature type="signal peptide" evidence="2">
    <location>
        <begin position="1"/>
        <end position="25"/>
    </location>
</feature>
<dbReference type="SUPFAM" id="SSF50965">
    <property type="entry name" value="Galactose oxidase, central domain"/>
    <property type="match status" value="1"/>
</dbReference>
<feature type="domain" description="Galactose oxidase-like Early set" evidence="4">
    <location>
        <begin position="621"/>
        <end position="715"/>
    </location>
</feature>
<evidence type="ECO:0000256" key="2">
    <source>
        <dbReference type="SAM" id="SignalP"/>
    </source>
</evidence>
<feature type="chain" id="PRO_5046178113" description="Glyoxal oxidase-like protein" evidence="2">
    <location>
        <begin position="26"/>
        <end position="716"/>
    </location>
</feature>
<evidence type="ECO:0000259" key="3">
    <source>
        <dbReference type="Pfam" id="PF07250"/>
    </source>
</evidence>